<keyword evidence="3" id="KW-1185">Reference proteome</keyword>
<dbReference type="AlphaFoldDB" id="A0A8E3MG19"/>
<evidence type="ECO:0000313" key="2">
    <source>
        <dbReference type="EMBL" id="QDJ14602.1"/>
    </source>
</evidence>
<dbReference type="PANTHER" id="PTHR46558">
    <property type="entry name" value="TRACRIPTIONAL REGULATORY PROTEIN-RELATED-RELATED"/>
    <property type="match status" value="1"/>
</dbReference>
<dbReference type="CDD" id="cd00093">
    <property type="entry name" value="HTH_XRE"/>
    <property type="match status" value="1"/>
</dbReference>
<dbReference type="Gene3D" id="1.10.260.40">
    <property type="entry name" value="lambda repressor-like DNA-binding domains"/>
    <property type="match status" value="1"/>
</dbReference>
<dbReference type="Pfam" id="PF01381">
    <property type="entry name" value="HTH_3"/>
    <property type="match status" value="1"/>
</dbReference>
<name>A0A8E3MG19_9PAST</name>
<dbReference type="SMART" id="SM00530">
    <property type="entry name" value="HTH_XRE"/>
    <property type="match status" value="1"/>
</dbReference>
<evidence type="ECO:0000256" key="1">
    <source>
        <dbReference type="ARBA" id="ARBA00023125"/>
    </source>
</evidence>
<dbReference type="PROSITE" id="PS50943">
    <property type="entry name" value="HTH_CROC1"/>
    <property type="match status" value="1"/>
</dbReference>
<dbReference type="SUPFAM" id="SSF47413">
    <property type="entry name" value="lambda repressor-like DNA-binding domains"/>
    <property type="match status" value="1"/>
</dbReference>
<dbReference type="InterPro" id="IPR001387">
    <property type="entry name" value="Cro/C1-type_HTH"/>
</dbReference>
<evidence type="ECO:0000313" key="3">
    <source>
        <dbReference type="Proteomes" id="UP000955338"/>
    </source>
</evidence>
<gene>
    <name evidence="2" type="ORF">CEP48_03835</name>
</gene>
<proteinExistence type="predicted"/>
<accession>A0A8E3MG19</accession>
<dbReference type="Proteomes" id="UP000955338">
    <property type="component" value="Chromosome"/>
</dbReference>
<dbReference type="InterPro" id="IPR010982">
    <property type="entry name" value="Lambda_DNA-bd_dom_sf"/>
</dbReference>
<dbReference type="RefSeq" id="WP_261920865.1">
    <property type="nucleotide sequence ID" value="NZ_CP022010.1"/>
</dbReference>
<dbReference type="GO" id="GO:0003677">
    <property type="term" value="F:DNA binding"/>
    <property type="evidence" value="ECO:0007669"/>
    <property type="project" value="UniProtKB-KW"/>
</dbReference>
<organism evidence="2 3">
    <name type="scientific">Mergibacter septicus</name>
    <dbReference type="NCBI Taxonomy" id="221402"/>
    <lineage>
        <taxon>Bacteria</taxon>
        <taxon>Pseudomonadati</taxon>
        <taxon>Pseudomonadota</taxon>
        <taxon>Gammaproteobacteria</taxon>
        <taxon>Pasteurellales</taxon>
        <taxon>Pasteurellaceae</taxon>
        <taxon>Mergibacter</taxon>
    </lineage>
</organism>
<keyword evidence="1" id="KW-0238">DNA-binding</keyword>
<reference evidence="2" key="1">
    <citation type="submission" date="2017-06" db="EMBL/GenBank/DDBJ databases">
        <title>Genome sequencing of pathogenic and non-pathogenic strains within Bisgaard taxon 40.</title>
        <authorList>
            <person name="Ladner J.T."/>
            <person name="Lovett S.P."/>
            <person name="Koroleva G."/>
            <person name="Lorch J.M."/>
        </authorList>
    </citation>
    <scope>NUCLEOTIDE SEQUENCE</scope>
    <source>
        <strain evidence="2">27576-1-I1</strain>
    </source>
</reference>
<protein>
    <submittedName>
        <fullName evidence="2">Transcriptional regulator</fullName>
    </submittedName>
</protein>
<sequence length="116" mass="13286">MDINKEKFSKQLGANIAEYRQKSKLTQEQLAELLGIGNEAVSRIERGVVIPSLIRLIEFANIFKCSLADLITRKSERVSDENDYILALLQDLEKADRDLIIELIEKFASHLKNKQK</sequence>
<dbReference type="PANTHER" id="PTHR46558:SF11">
    <property type="entry name" value="HTH-TYPE TRANSCRIPTIONAL REGULATOR XRE"/>
    <property type="match status" value="1"/>
</dbReference>
<dbReference type="EMBL" id="CP022011">
    <property type="protein sequence ID" value="QDJ14602.1"/>
    <property type="molecule type" value="Genomic_DNA"/>
</dbReference>